<dbReference type="HOGENOM" id="CLU_829305_0_0_1"/>
<keyword evidence="2" id="KW-1185">Reference proteome</keyword>
<evidence type="ECO:0000313" key="2">
    <source>
        <dbReference type="Proteomes" id="UP000016932"/>
    </source>
</evidence>
<dbReference type="VEuPathDB" id="FungiDB:MYCFIDRAFT_177625"/>
<organism evidence="1 2">
    <name type="scientific">Pseudocercospora fijiensis (strain CIRAD86)</name>
    <name type="common">Black leaf streak disease fungus</name>
    <name type="synonym">Mycosphaerella fijiensis</name>
    <dbReference type="NCBI Taxonomy" id="383855"/>
    <lineage>
        <taxon>Eukaryota</taxon>
        <taxon>Fungi</taxon>
        <taxon>Dikarya</taxon>
        <taxon>Ascomycota</taxon>
        <taxon>Pezizomycotina</taxon>
        <taxon>Dothideomycetes</taxon>
        <taxon>Dothideomycetidae</taxon>
        <taxon>Mycosphaerellales</taxon>
        <taxon>Mycosphaerellaceae</taxon>
        <taxon>Pseudocercospora</taxon>
    </lineage>
</organism>
<dbReference type="AlphaFoldDB" id="M2YSK1"/>
<dbReference type="KEGG" id="pfj:MYCFIDRAFT_177625"/>
<reference evidence="1 2" key="1">
    <citation type="journal article" date="2012" name="PLoS Pathog.">
        <title>Diverse lifestyles and strategies of plant pathogenesis encoded in the genomes of eighteen Dothideomycetes fungi.</title>
        <authorList>
            <person name="Ohm R.A."/>
            <person name="Feau N."/>
            <person name="Henrissat B."/>
            <person name="Schoch C.L."/>
            <person name="Horwitz B.A."/>
            <person name="Barry K.W."/>
            <person name="Condon B.J."/>
            <person name="Copeland A.C."/>
            <person name="Dhillon B."/>
            <person name="Glaser F."/>
            <person name="Hesse C.N."/>
            <person name="Kosti I."/>
            <person name="LaButti K."/>
            <person name="Lindquist E.A."/>
            <person name="Lucas S."/>
            <person name="Salamov A.A."/>
            <person name="Bradshaw R.E."/>
            <person name="Ciuffetti L."/>
            <person name="Hamelin R.C."/>
            <person name="Kema G.H.J."/>
            <person name="Lawrence C."/>
            <person name="Scott J.A."/>
            <person name="Spatafora J.W."/>
            <person name="Turgeon B.G."/>
            <person name="de Wit P.J.G.M."/>
            <person name="Zhong S."/>
            <person name="Goodwin S.B."/>
            <person name="Grigoriev I.V."/>
        </authorList>
    </citation>
    <scope>NUCLEOTIDE SEQUENCE [LARGE SCALE GENOMIC DNA]</scope>
    <source>
        <strain evidence="1 2">CIRAD86</strain>
    </source>
</reference>
<sequence length="335" mass="36990">MYTKPELHAPASGILAVGISGARNRQPSHEHCRVVPLPKNRYHQARDPRLPERLRSVIVVRSQRVSCDDPDGTALNGLSNLFRNSDSNNHPVAISSVRYKLKIYWACVSTSVASSSMVSPTQTLCFDFARKLSHRVLAYSRPGSRRRLDGLCTVAWGGLYGLFVLGRCCAPSSSVGLISEYSIHKTSASQTASAPCTPRSERTIPSGPSSIAKLIRVDYLISSVRKSSNLCIPINTPEIGDAFNKRALVRLVHRLDHWHQRTVCELSHLPSWYAHHCKSSASPAMSTSPSHHTIIASLAQELDACRCQSINLLYQPFAGRSRFIACFASTRSREQ</sequence>
<evidence type="ECO:0000313" key="1">
    <source>
        <dbReference type="EMBL" id="EME80690.1"/>
    </source>
</evidence>
<proteinExistence type="predicted"/>
<dbReference type="GeneID" id="19333822"/>
<protein>
    <submittedName>
        <fullName evidence="1">Uncharacterized protein</fullName>
    </submittedName>
</protein>
<dbReference type="Proteomes" id="UP000016932">
    <property type="component" value="Unassembled WGS sequence"/>
</dbReference>
<name>M2YSK1_PSEFD</name>
<gene>
    <name evidence="1" type="ORF">MYCFIDRAFT_177625</name>
</gene>
<dbReference type="EMBL" id="KB446561">
    <property type="protein sequence ID" value="EME80690.1"/>
    <property type="molecule type" value="Genomic_DNA"/>
</dbReference>
<accession>M2YSK1</accession>
<dbReference type="RefSeq" id="XP_007929574.1">
    <property type="nucleotide sequence ID" value="XM_007931383.1"/>
</dbReference>